<dbReference type="eggNOG" id="COG0110">
    <property type="taxonomic scope" value="Bacteria"/>
</dbReference>
<reference evidence="2 3" key="1">
    <citation type="journal article" date="2011" name="J. Bacteriol.">
        <title>Complete genome sequence of Burkholderia gladioli BSR3.</title>
        <authorList>
            <person name="Seo Y.S."/>
            <person name="Lim J."/>
            <person name="Choi B.S."/>
            <person name="Kim H."/>
            <person name="Goo E."/>
            <person name="Lee B."/>
            <person name="Lim J.S."/>
            <person name="Choi I.Y."/>
            <person name="Moon J.S."/>
            <person name="Kim J."/>
            <person name="Hwang I."/>
        </authorList>
    </citation>
    <scope>NUCLEOTIDE SEQUENCE [LARGE SCALE GENOMIC DNA]</scope>
    <source>
        <strain evidence="2 3">BSR3</strain>
    </source>
</reference>
<name>F2LFQ3_BURGS</name>
<proteinExistence type="predicted"/>
<dbReference type="EMBL" id="CP002599">
    <property type="protein sequence ID" value="AEA61687.1"/>
    <property type="molecule type" value="Genomic_DNA"/>
</dbReference>
<evidence type="ECO:0000313" key="3">
    <source>
        <dbReference type="Proteomes" id="UP000008316"/>
    </source>
</evidence>
<evidence type="ECO:0000256" key="1">
    <source>
        <dbReference type="SAM" id="MobiDB-lite"/>
    </source>
</evidence>
<protein>
    <submittedName>
        <fullName evidence="2">Uncharacterized protein</fullName>
    </submittedName>
</protein>
<feature type="region of interest" description="Disordered" evidence="1">
    <location>
        <begin position="527"/>
        <end position="595"/>
    </location>
</feature>
<dbReference type="RefSeq" id="WP_013699010.1">
    <property type="nucleotide sequence ID" value="NC_015381.1"/>
</dbReference>
<dbReference type="HOGENOM" id="CLU_432571_0_0_4"/>
<dbReference type="AlphaFoldDB" id="F2LFQ3"/>
<dbReference type="Proteomes" id="UP000008316">
    <property type="component" value="Chromosome 1"/>
</dbReference>
<accession>F2LFQ3</accession>
<dbReference type="STRING" id="999541.bgla_1g30780"/>
<sequence length="595" mass="64821">MQGQKQRVPIKELVFIDDFFRVSENGLPCSPENRKFLRAFFGTGASRLGWRIREFSAQSQTGSICIPKIMESLGLPQNSAGWAAACTADLQLAAEQLAVLALTPASLVIGWGLPPAIMQYVESCGAAFLDVEIDSIRFTRNLHFAVRTNDPGIQAELERLRIDDEIFWSSAASLRGHFARRGNSSIVHRDLNVGLFVGQTTVDLALIGEGRLAQPADFLESIQQWARQVDLLVIRPHPAQPDPGPFHVLLDSIPNTLLVSHNTYSLLCADNLAFVGAISSGVLREAPYFGCNDVRRLLVDDRNTTKLLPPNCSPWITVRLEVASARSLEAFSVARSDASKQPADEQPSTFAEDTLNQVFAYHWGLDPAAVGLPEFPSLSPGQSLSMVAGTPIAQSTFFARGWHFPESWGTWTAEEHAGLVVLLDGPTMDGPDNGFVLSLRGDVYGPLPAQAPEVKVIVNGLECHPRTNQDGEQEWVVDLDAETIRRRVLVIAVMVRGAHRVCDVSENRHDARLLGLGLHSISLHERMEQTQESADNSALDTAAEQSTDLCPPVSTETSNQAGTNEAVLAPEQAQTRSDGDDVYADADKTVPPSPN</sequence>
<feature type="compositionally biased region" description="Polar residues" evidence="1">
    <location>
        <begin position="530"/>
        <end position="563"/>
    </location>
</feature>
<evidence type="ECO:0000313" key="2">
    <source>
        <dbReference type="EMBL" id="AEA61687.1"/>
    </source>
</evidence>
<organism evidence="2 3">
    <name type="scientific">Burkholderia gladioli (strain BSR3)</name>
    <dbReference type="NCBI Taxonomy" id="999541"/>
    <lineage>
        <taxon>Bacteria</taxon>
        <taxon>Pseudomonadati</taxon>
        <taxon>Pseudomonadota</taxon>
        <taxon>Betaproteobacteria</taxon>
        <taxon>Burkholderiales</taxon>
        <taxon>Burkholderiaceae</taxon>
        <taxon>Burkholderia</taxon>
    </lineage>
</organism>
<gene>
    <name evidence="2" type="ordered locus">bgla_1g30780</name>
</gene>
<dbReference type="KEGG" id="bgd:bgla_1g30780"/>
<keyword evidence="3" id="KW-1185">Reference proteome</keyword>